<feature type="coiled-coil region" evidence="4">
    <location>
        <begin position="14"/>
        <end position="99"/>
    </location>
</feature>
<comment type="caution">
    <text evidence="5">The sequence shown here is derived from an EMBL/GenBank/DDBJ whole genome shotgun (WGS) entry which is preliminary data.</text>
</comment>
<reference evidence="5" key="1">
    <citation type="submission" date="2021-01" db="EMBL/GenBank/DDBJ databases">
        <authorList>
            <consortium name="Genoscope - CEA"/>
            <person name="William W."/>
        </authorList>
    </citation>
    <scope>NUCLEOTIDE SEQUENCE</scope>
</reference>
<proteinExistence type="inferred from homology"/>
<dbReference type="InterPro" id="IPR002842">
    <property type="entry name" value="ATPase_V1_Esu"/>
</dbReference>
<sequence>MADFNPQERVKKMVNAIKAEANEKAEQIKDLAAQQFRIEKNKLLNQQKERIIEEYKKKIESYTIEKRIQRSSKINQSRLSKMQARFELIQRLKEEVRQKMTKLIQDQSVYKELLKNLIIQGMIKLLEPRIELTCLEQDVQLIRTILQECQEEFSIIIKRETTKDFKTTLSINQSQYLTEKQGKPILGGVVLSCANNRIVCSNTLDDRLELSLQEFLPDIRNGLFKK</sequence>
<evidence type="ECO:0000313" key="6">
    <source>
        <dbReference type="Proteomes" id="UP000688137"/>
    </source>
</evidence>
<dbReference type="EMBL" id="CAJJDM010000027">
    <property type="protein sequence ID" value="CAD8059219.1"/>
    <property type="molecule type" value="Genomic_DNA"/>
</dbReference>
<dbReference type="AlphaFoldDB" id="A0A8S1KUZ3"/>
<gene>
    <name evidence="5" type="ORF">PPRIM_AZ9-3.1.T0280291</name>
</gene>
<evidence type="ECO:0000256" key="1">
    <source>
        <dbReference type="ARBA" id="ARBA00005901"/>
    </source>
</evidence>
<keyword evidence="3" id="KW-0406">Ion transport</keyword>
<dbReference type="OMA" id="YISRDHQ"/>
<keyword evidence="4" id="KW-0175">Coiled coil</keyword>
<evidence type="ECO:0000256" key="3">
    <source>
        <dbReference type="ARBA" id="ARBA00023065"/>
    </source>
</evidence>
<evidence type="ECO:0008006" key="7">
    <source>
        <dbReference type="Google" id="ProtNLM"/>
    </source>
</evidence>
<keyword evidence="6" id="KW-1185">Reference proteome</keyword>
<dbReference type="GO" id="GO:0033178">
    <property type="term" value="C:proton-transporting two-sector ATPase complex, catalytic domain"/>
    <property type="evidence" value="ECO:0007669"/>
    <property type="project" value="InterPro"/>
</dbReference>
<evidence type="ECO:0000313" key="5">
    <source>
        <dbReference type="EMBL" id="CAD8059219.1"/>
    </source>
</evidence>
<organism evidence="5 6">
    <name type="scientific">Paramecium primaurelia</name>
    <dbReference type="NCBI Taxonomy" id="5886"/>
    <lineage>
        <taxon>Eukaryota</taxon>
        <taxon>Sar</taxon>
        <taxon>Alveolata</taxon>
        <taxon>Ciliophora</taxon>
        <taxon>Intramacronucleata</taxon>
        <taxon>Oligohymenophorea</taxon>
        <taxon>Peniculida</taxon>
        <taxon>Parameciidae</taxon>
        <taxon>Paramecium</taxon>
    </lineage>
</organism>
<dbReference type="PANTHER" id="PTHR45715">
    <property type="entry name" value="ATPASE H+-TRANSPORTING V1 SUBUNIT E1A-RELATED"/>
    <property type="match status" value="1"/>
</dbReference>
<dbReference type="Proteomes" id="UP000688137">
    <property type="component" value="Unassembled WGS sequence"/>
</dbReference>
<comment type="similarity">
    <text evidence="1">Belongs to the V-ATPase E subunit family.</text>
</comment>
<dbReference type="GO" id="GO:0046961">
    <property type="term" value="F:proton-transporting ATPase activity, rotational mechanism"/>
    <property type="evidence" value="ECO:0007669"/>
    <property type="project" value="InterPro"/>
</dbReference>
<accession>A0A8S1KUZ3</accession>
<evidence type="ECO:0000256" key="2">
    <source>
        <dbReference type="ARBA" id="ARBA00022448"/>
    </source>
</evidence>
<evidence type="ECO:0000256" key="4">
    <source>
        <dbReference type="SAM" id="Coils"/>
    </source>
</evidence>
<name>A0A8S1KUZ3_PARPR</name>
<protein>
    <recommendedName>
        <fullName evidence="7">V-type proton ATPase subunit E</fullName>
    </recommendedName>
</protein>
<keyword evidence="2" id="KW-0813">Transport</keyword>
<dbReference type="Pfam" id="PF01991">
    <property type="entry name" value="vATP-synt_E"/>
    <property type="match status" value="1"/>
</dbReference>